<name>A0AAV3RJ47_LITER</name>
<dbReference type="InterPro" id="IPR036047">
    <property type="entry name" value="F-box-like_dom_sf"/>
</dbReference>
<dbReference type="InterPro" id="IPR050796">
    <property type="entry name" value="SCF_F-box_component"/>
</dbReference>
<evidence type="ECO:0000259" key="1">
    <source>
        <dbReference type="SMART" id="SM00256"/>
    </source>
</evidence>
<evidence type="ECO:0000313" key="3">
    <source>
        <dbReference type="Proteomes" id="UP001454036"/>
    </source>
</evidence>
<dbReference type="AlphaFoldDB" id="A0AAV3RJ47"/>
<dbReference type="EMBL" id="BAABME010009467">
    <property type="protein sequence ID" value="GAA0175228.1"/>
    <property type="molecule type" value="Genomic_DNA"/>
</dbReference>
<dbReference type="Pfam" id="PF00646">
    <property type="entry name" value="F-box"/>
    <property type="match status" value="1"/>
</dbReference>
<feature type="domain" description="F-box" evidence="1">
    <location>
        <begin position="35"/>
        <end position="74"/>
    </location>
</feature>
<dbReference type="PANTHER" id="PTHR31672">
    <property type="entry name" value="BNACNNG10540D PROTEIN"/>
    <property type="match status" value="1"/>
</dbReference>
<dbReference type="InterPro" id="IPR001810">
    <property type="entry name" value="F-box_dom"/>
</dbReference>
<protein>
    <recommendedName>
        <fullName evidence="1">F-box domain-containing protein</fullName>
    </recommendedName>
</protein>
<sequence length="434" mass="51076">MVKCCCWEKFTTRIRNRLCIGLHDEENKGIGLVDLCDDCWLEILSRLPSYDVLRCRIVCKRWHTLTSSAHFIAIQTKRAPTIIILHELTNKRNQRAEGGWSYNTAVAPYIDSNLFCLDDTKTNKKLKKLTLNKTSFTKHEPELLFSFGGLVVFKGYCRFSPIFFVLNPISGKSTHVPWPPQPYWNTAHCLCGLFFHPLASEFNFLFVHVMEDYLSCWYYVYGSASNSWRKINSTPLLFRPTYRYDPVIVEMCLHWMVNFEPRMPRDESVCPCKHAIMIFNINSEEIYTMPHPMINGQRCHVNNFLNNHEMMVLFEMEKKLWLAHIFRQGGSGMVIWELNDHVNWSWVKRYNICENEVPKRLPIHCWRGDLYTRRTKILCINKGILFINWYSSELYLLDLTLKTINKIPDKYTSSNNTGLYFCTTYTCSLLMPNV</sequence>
<evidence type="ECO:0000313" key="2">
    <source>
        <dbReference type="EMBL" id="GAA0175228.1"/>
    </source>
</evidence>
<dbReference type="Gene3D" id="1.20.1280.50">
    <property type="match status" value="1"/>
</dbReference>
<gene>
    <name evidence="2" type="ORF">LIER_28450</name>
</gene>
<comment type="caution">
    <text evidence="2">The sequence shown here is derived from an EMBL/GenBank/DDBJ whole genome shotgun (WGS) entry which is preliminary data.</text>
</comment>
<dbReference type="SUPFAM" id="SSF81383">
    <property type="entry name" value="F-box domain"/>
    <property type="match status" value="1"/>
</dbReference>
<dbReference type="Proteomes" id="UP001454036">
    <property type="component" value="Unassembled WGS sequence"/>
</dbReference>
<keyword evidence="3" id="KW-1185">Reference proteome</keyword>
<proteinExistence type="predicted"/>
<reference evidence="2 3" key="1">
    <citation type="submission" date="2024-01" db="EMBL/GenBank/DDBJ databases">
        <title>The complete chloroplast genome sequence of Lithospermum erythrorhizon: insights into the phylogenetic relationship among Boraginaceae species and the maternal lineages of purple gromwells.</title>
        <authorList>
            <person name="Okada T."/>
            <person name="Watanabe K."/>
        </authorList>
    </citation>
    <scope>NUCLEOTIDE SEQUENCE [LARGE SCALE GENOMIC DNA]</scope>
</reference>
<dbReference type="SMART" id="SM00256">
    <property type="entry name" value="FBOX"/>
    <property type="match status" value="1"/>
</dbReference>
<accession>A0AAV3RJ47</accession>
<organism evidence="2 3">
    <name type="scientific">Lithospermum erythrorhizon</name>
    <name type="common">Purple gromwell</name>
    <name type="synonym">Lithospermum officinale var. erythrorhizon</name>
    <dbReference type="NCBI Taxonomy" id="34254"/>
    <lineage>
        <taxon>Eukaryota</taxon>
        <taxon>Viridiplantae</taxon>
        <taxon>Streptophyta</taxon>
        <taxon>Embryophyta</taxon>
        <taxon>Tracheophyta</taxon>
        <taxon>Spermatophyta</taxon>
        <taxon>Magnoliopsida</taxon>
        <taxon>eudicotyledons</taxon>
        <taxon>Gunneridae</taxon>
        <taxon>Pentapetalae</taxon>
        <taxon>asterids</taxon>
        <taxon>lamiids</taxon>
        <taxon>Boraginales</taxon>
        <taxon>Boraginaceae</taxon>
        <taxon>Boraginoideae</taxon>
        <taxon>Lithospermeae</taxon>
        <taxon>Lithospermum</taxon>
    </lineage>
</organism>